<organism evidence="1 2">
    <name type="scientific">Streptomyces albus</name>
    <dbReference type="NCBI Taxonomy" id="1888"/>
    <lineage>
        <taxon>Bacteria</taxon>
        <taxon>Bacillati</taxon>
        <taxon>Actinomycetota</taxon>
        <taxon>Actinomycetes</taxon>
        <taxon>Kitasatosporales</taxon>
        <taxon>Streptomycetaceae</taxon>
        <taxon>Streptomyces</taxon>
    </lineage>
</organism>
<dbReference type="GeneID" id="75185829"/>
<evidence type="ECO:0000313" key="1">
    <source>
        <dbReference type="EMBL" id="TGG79701.1"/>
    </source>
</evidence>
<dbReference type="Proteomes" id="UP000298111">
    <property type="component" value="Unassembled WGS sequence"/>
</dbReference>
<reference evidence="1 2" key="1">
    <citation type="submission" date="2018-10" db="EMBL/GenBank/DDBJ databases">
        <title>Isolation of pseudouridimycin from Streptomyces albus DSM 40763.</title>
        <authorList>
            <person name="Rosenqvist P."/>
            <person name="Metsae-Ketelae M."/>
            <person name="Virta P."/>
        </authorList>
    </citation>
    <scope>NUCLEOTIDE SEQUENCE [LARGE SCALE GENOMIC DNA]</scope>
    <source>
        <strain evidence="1 2">DSM 40763</strain>
    </source>
</reference>
<dbReference type="EMBL" id="RCIY01000076">
    <property type="protein sequence ID" value="TGG79701.1"/>
    <property type="molecule type" value="Genomic_DNA"/>
</dbReference>
<sequence>MRSTAKRAFATLATSAAVVMMAAAGASAATSGAAPAPAGAAGVTGWEYIGEFSKSACYELRDSYAGSAKCVRNAGGLYDLYVWV</sequence>
<comment type="caution">
    <text evidence="1">The sequence shown here is derived from an EMBL/GenBank/DDBJ whole genome shotgun (WGS) entry which is preliminary data.</text>
</comment>
<evidence type="ECO:0000313" key="2">
    <source>
        <dbReference type="Proteomes" id="UP000298111"/>
    </source>
</evidence>
<proteinExistence type="predicted"/>
<dbReference type="RefSeq" id="WP_016473163.1">
    <property type="nucleotide sequence ID" value="NZ_BBQG01000013.1"/>
</dbReference>
<dbReference type="AlphaFoldDB" id="A0A6C1BVC0"/>
<name>A0A6C1BVC0_9ACTN</name>
<protein>
    <submittedName>
        <fullName evidence="1">Uncharacterized protein</fullName>
    </submittedName>
</protein>
<accession>A0A6C1BVC0</accession>
<gene>
    <name evidence="1" type="ORF">D8771_23500</name>
</gene>